<organism evidence="3 4">
    <name type="scientific">Halorubrum yunnanense</name>
    <dbReference type="NCBI Taxonomy" id="1526162"/>
    <lineage>
        <taxon>Archaea</taxon>
        <taxon>Methanobacteriati</taxon>
        <taxon>Methanobacteriota</taxon>
        <taxon>Stenosarchaea group</taxon>
        <taxon>Halobacteria</taxon>
        <taxon>Halobacteriales</taxon>
        <taxon>Haloferacaceae</taxon>
        <taxon>Halorubrum</taxon>
    </lineage>
</organism>
<evidence type="ECO:0000313" key="4">
    <source>
        <dbReference type="Proteomes" id="UP001596390"/>
    </source>
</evidence>
<dbReference type="Proteomes" id="UP001596390">
    <property type="component" value="Unassembled WGS sequence"/>
</dbReference>
<feature type="compositionally biased region" description="Polar residues" evidence="1">
    <location>
        <begin position="119"/>
        <end position="131"/>
    </location>
</feature>
<dbReference type="SUPFAM" id="SSF56112">
    <property type="entry name" value="Protein kinase-like (PK-like)"/>
    <property type="match status" value="1"/>
</dbReference>
<proteinExistence type="predicted"/>
<protein>
    <recommendedName>
        <fullName evidence="2">Protein kinase domain-containing protein</fullName>
    </recommendedName>
</protein>
<gene>
    <name evidence="3" type="ORF">ACFQMK_06750</name>
</gene>
<dbReference type="AlphaFoldDB" id="A0ABD5YB55"/>
<sequence>MEERQHPFLLRWESQNNVGGMYWNQEFETLSVRFSELLSSWTVKAEPDGIVLSVNSSDSEALSTSKQMLEEYNFKRVVCYSTSGDKRVAHKHRFVRNEIADYGVRFNREQIPKSAETPAESSDTDTNQPATSGDVAITEDDGGDDDEQTRDVTGVHSSFVATVPDLTELREIDTDGVAHVYAVPWDDTTARALILSPEYADEQQAVNTFATVVSDWLALATHDNVVKVFESDADPGTWIIYDADYPRLSTVVDDLSVVEQMSVLLQLGDIATVAQREGIHSTGLTPRRVCVTKDSSSGAKMSSNDTALEVKLTGLGLRDRVSRAVGDSDPTRFTPPELLNGGTVQPTTPVYRLGAIAYYFLTGSPPYYACSPTAGSLSEASITPPNAITDIPIRVSQCIMQALHENPRQRYQTGKTFVRELINLVEQ</sequence>
<dbReference type="Gene3D" id="1.10.510.10">
    <property type="entry name" value="Transferase(Phosphotransferase) domain 1"/>
    <property type="match status" value="1"/>
</dbReference>
<dbReference type="PROSITE" id="PS50011">
    <property type="entry name" value="PROTEIN_KINASE_DOM"/>
    <property type="match status" value="1"/>
</dbReference>
<name>A0ABD5YB55_9EURY</name>
<accession>A0ABD5YB55</accession>
<dbReference type="RefSeq" id="WP_267663550.1">
    <property type="nucleotide sequence ID" value="NZ_JAODIX010000028.1"/>
</dbReference>
<dbReference type="InterPro" id="IPR011009">
    <property type="entry name" value="Kinase-like_dom_sf"/>
</dbReference>
<feature type="domain" description="Protein kinase" evidence="2">
    <location>
        <begin position="166"/>
        <end position="422"/>
    </location>
</feature>
<feature type="compositionally biased region" description="Acidic residues" evidence="1">
    <location>
        <begin position="137"/>
        <end position="148"/>
    </location>
</feature>
<dbReference type="EMBL" id="JBHSZZ010000028">
    <property type="protein sequence ID" value="MFC7186591.1"/>
    <property type="molecule type" value="Genomic_DNA"/>
</dbReference>
<reference evidence="3 4" key="1">
    <citation type="journal article" date="2019" name="Int. J. Syst. Evol. Microbiol.">
        <title>The Global Catalogue of Microorganisms (GCM) 10K type strain sequencing project: providing services to taxonomists for standard genome sequencing and annotation.</title>
        <authorList>
            <consortium name="The Broad Institute Genomics Platform"/>
            <consortium name="The Broad Institute Genome Sequencing Center for Infectious Disease"/>
            <person name="Wu L."/>
            <person name="Ma J."/>
        </authorList>
    </citation>
    <scope>NUCLEOTIDE SEQUENCE [LARGE SCALE GENOMIC DNA]</scope>
    <source>
        <strain evidence="3 4">Q85</strain>
    </source>
</reference>
<keyword evidence="4" id="KW-1185">Reference proteome</keyword>
<evidence type="ECO:0000259" key="2">
    <source>
        <dbReference type="PROSITE" id="PS50011"/>
    </source>
</evidence>
<evidence type="ECO:0000256" key="1">
    <source>
        <dbReference type="SAM" id="MobiDB-lite"/>
    </source>
</evidence>
<evidence type="ECO:0000313" key="3">
    <source>
        <dbReference type="EMBL" id="MFC7186591.1"/>
    </source>
</evidence>
<comment type="caution">
    <text evidence="3">The sequence shown here is derived from an EMBL/GenBank/DDBJ whole genome shotgun (WGS) entry which is preliminary data.</text>
</comment>
<dbReference type="InterPro" id="IPR000719">
    <property type="entry name" value="Prot_kinase_dom"/>
</dbReference>
<feature type="region of interest" description="Disordered" evidence="1">
    <location>
        <begin position="109"/>
        <end position="154"/>
    </location>
</feature>